<accession>A0A0F9AIJ6</accession>
<dbReference type="AlphaFoldDB" id="A0A0F9AIJ6"/>
<gene>
    <name evidence="1" type="ORF">LCGC14_2844900</name>
</gene>
<sequence length="71" mass="8037">MGFETMGPIMLGGAILIFSGAWAREGEKKLWNGGWCPECRMYWARFDTDSQGGRGYKCICANYIWISYAVD</sequence>
<comment type="caution">
    <text evidence="1">The sequence shown here is derived from an EMBL/GenBank/DDBJ whole genome shotgun (WGS) entry which is preliminary data.</text>
</comment>
<reference evidence="1" key="1">
    <citation type="journal article" date="2015" name="Nature">
        <title>Complex archaea that bridge the gap between prokaryotes and eukaryotes.</title>
        <authorList>
            <person name="Spang A."/>
            <person name="Saw J.H."/>
            <person name="Jorgensen S.L."/>
            <person name="Zaremba-Niedzwiedzka K."/>
            <person name="Martijn J."/>
            <person name="Lind A.E."/>
            <person name="van Eijk R."/>
            <person name="Schleper C."/>
            <person name="Guy L."/>
            <person name="Ettema T.J."/>
        </authorList>
    </citation>
    <scope>NUCLEOTIDE SEQUENCE</scope>
</reference>
<organism evidence="1">
    <name type="scientific">marine sediment metagenome</name>
    <dbReference type="NCBI Taxonomy" id="412755"/>
    <lineage>
        <taxon>unclassified sequences</taxon>
        <taxon>metagenomes</taxon>
        <taxon>ecological metagenomes</taxon>
    </lineage>
</organism>
<protein>
    <submittedName>
        <fullName evidence="1">Uncharacterized protein</fullName>
    </submittedName>
</protein>
<dbReference type="EMBL" id="LAZR01054550">
    <property type="protein sequence ID" value="KKK78304.1"/>
    <property type="molecule type" value="Genomic_DNA"/>
</dbReference>
<name>A0A0F9AIJ6_9ZZZZ</name>
<proteinExistence type="predicted"/>
<evidence type="ECO:0000313" key="1">
    <source>
        <dbReference type="EMBL" id="KKK78304.1"/>
    </source>
</evidence>